<dbReference type="Pfam" id="PF03352">
    <property type="entry name" value="Adenine_glyco"/>
    <property type="match status" value="1"/>
</dbReference>
<dbReference type="EC" id="3.2.2.20" evidence="1"/>
<name>A0ABV7CEQ2_9VIBR</name>
<dbReference type="Gene3D" id="1.10.340.30">
    <property type="entry name" value="Hypothetical protein, domain 2"/>
    <property type="match status" value="1"/>
</dbReference>
<dbReference type="PANTHER" id="PTHR30037">
    <property type="entry name" value="DNA-3-METHYLADENINE GLYCOSYLASE 1"/>
    <property type="match status" value="1"/>
</dbReference>
<dbReference type="InterPro" id="IPR011257">
    <property type="entry name" value="DNA_glycosylase"/>
</dbReference>
<dbReference type="RefSeq" id="WP_123014439.1">
    <property type="nucleotide sequence ID" value="NZ_AP024912.1"/>
</dbReference>
<dbReference type="InterPro" id="IPR052891">
    <property type="entry name" value="DNA-3mA_glycosylase"/>
</dbReference>
<dbReference type="GO" id="GO:0008725">
    <property type="term" value="F:DNA-3-methyladenine glycosylase activity"/>
    <property type="evidence" value="ECO:0007669"/>
    <property type="project" value="UniProtKB-EC"/>
</dbReference>
<keyword evidence="1" id="KW-0378">Hydrolase</keyword>
<proteinExistence type="predicted"/>
<organism evidence="1 2">
    <name type="scientific">Vibrio zhugei</name>
    <dbReference type="NCBI Taxonomy" id="2479546"/>
    <lineage>
        <taxon>Bacteria</taxon>
        <taxon>Pseudomonadati</taxon>
        <taxon>Pseudomonadota</taxon>
        <taxon>Gammaproteobacteria</taxon>
        <taxon>Vibrionales</taxon>
        <taxon>Vibrionaceae</taxon>
        <taxon>Vibrio</taxon>
    </lineage>
</organism>
<dbReference type="EMBL" id="JBHRSE010000115">
    <property type="protein sequence ID" value="MFC3025310.1"/>
    <property type="molecule type" value="Genomic_DNA"/>
</dbReference>
<reference evidence="2" key="1">
    <citation type="journal article" date="2019" name="Int. J. Syst. Evol. Microbiol.">
        <title>The Global Catalogue of Microorganisms (GCM) 10K type strain sequencing project: providing services to taxonomists for standard genome sequencing and annotation.</title>
        <authorList>
            <consortium name="The Broad Institute Genomics Platform"/>
            <consortium name="The Broad Institute Genome Sequencing Center for Infectious Disease"/>
            <person name="Wu L."/>
            <person name="Ma J."/>
        </authorList>
    </citation>
    <scope>NUCLEOTIDE SEQUENCE [LARGE SCALE GENOMIC DNA]</scope>
    <source>
        <strain evidence="2">KCTC 62784</strain>
    </source>
</reference>
<dbReference type="Proteomes" id="UP001595384">
    <property type="component" value="Unassembled WGS sequence"/>
</dbReference>
<dbReference type="SUPFAM" id="SSF48150">
    <property type="entry name" value="DNA-glycosylase"/>
    <property type="match status" value="1"/>
</dbReference>
<dbReference type="InterPro" id="IPR005019">
    <property type="entry name" value="Adenine_glyco"/>
</dbReference>
<comment type="caution">
    <text evidence="1">The sequence shown here is derived from an EMBL/GenBank/DDBJ whole genome shotgun (WGS) entry which is preliminary data.</text>
</comment>
<protein>
    <submittedName>
        <fullName evidence="1">DNA-3-methyladenine glycosylase I</fullName>
        <ecNumber evidence="1">3.2.2.20</ecNumber>
    </submittedName>
</protein>
<evidence type="ECO:0000313" key="2">
    <source>
        <dbReference type="Proteomes" id="UP001595384"/>
    </source>
</evidence>
<keyword evidence="1" id="KW-0326">Glycosidase</keyword>
<gene>
    <name evidence="1" type="ORF">ACFODT_16015</name>
</gene>
<accession>A0ABV7CEQ2</accession>
<keyword evidence="2" id="KW-1185">Reference proteome</keyword>
<dbReference type="PANTHER" id="PTHR30037:SF3">
    <property type="entry name" value="BLR0857 PROTEIN"/>
    <property type="match status" value="1"/>
</dbReference>
<evidence type="ECO:0000313" key="1">
    <source>
        <dbReference type="EMBL" id="MFC3025310.1"/>
    </source>
</evidence>
<sequence>MTIEHFEDIYHRACQRKGGKQALESLLQKPLHQDEIAAIPDDRWLAAFTMKVFQCGIQWKVVRDKWPNFESLFFQFRLEPILMQPDEAWEEKARDPGIIRYLPKVMTIPANAQMIFDVRVDHGSFGEWVAQWPKARIVDLWLHLKKHGKRLGGNTGPYALRQMGVDTFLMTYDVEAYLRATKIIDSGKETKRALYAANDAFNQWHAESGRSFTEISQIIAYSSGDLHDH</sequence>